<organism evidence="2 3">
    <name type="scientific">Candidatus Borkfalkia ceftriaxoniphila</name>
    <dbReference type="NCBI Taxonomy" id="2508949"/>
    <lineage>
        <taxon>Bacteria</taxon>
        <taxon>Bacillati</taxon>
        <taxon>Bacillota</taxon>
        <taxon>Clostridia</taxon>
        <taxon>Christensenellales</taxon>
        <taxon>Christensenellaceae</taxon>
        <taxon>Candidatus Borkfalkia</taxon>
    </lineage>
</organism>
<dbReference type="RefSeq" id="WP_129223978.1">
    <property type="nucleotide sequence ID" value="NZ_SDOZ01000002.1"/>
</dbReference>
<dbReference type="EMBL" id="SDOZ01000002">
    <property type="protein sequence ID" value="RXZ61362.1"/>
    <property type="molecule type" value="Genomic_DNA"/>
</dbReference>
<dbReference type="CDD" id="cd12797">
    <property type="entry name" value="M23_peptidase"/>
    <property type="match status" value="1"/>
</dbReference>
<reference evidence="2 3" key="1">
    <citation type="journal article" date="2019" name="Gut">
        <title>Antibiotics-induced monodominance of a novel gut bacterial order.</title>
        <authorList>
            <person name="Hildebrand F."/>
            <person name="Moitinho-Silva L."/>
            <person name="Blasche S."/>
            <person name="Jahn M.T."/>
            <person name="Gossmann T.I."/>
            <person name="Heuerta-Cepas J."/>
            <person name="Hercog R."/>
            <person name="Luetge M."/>
            <person name="Bahram M."/>
            <person name="Pryszlak A."/>
            <person name="Alves R.J."/>
            <person name="Waszak S.M."/>
            <person name="Zhu A."/>
            <person name="Ye L."/>
            <person name="Costea P.I."/>
            <person name="Aalvink S."/>
            <person name="Belzer C."/>
            <person name="Forslund S.K."/>
            <person name="Sunagawa S."/>
            <person name="Hentschel U."/>
            <person name="Merten C."/>
            <person name="Patil K.R."/>
            <person name="Benes V."/>
            <person name="Bork P."/>
        </authorList>
    </citation>
    <scope>NUCLEOTIDE SEQUENCE [LARGE SCALE GENOMIC DNA]</scope>
    <source>
        <strain evidence="2 3">HDS1380</strain>
    </source>
</reference>
<dbReference type="AlphaFoldDB" id="A0A4Q2KCW8"/>
<keyword evidence="3" id="KW-1185">Reference proteome</keyword>
<evidence type="ECO:0000256" key="1">
    <source>
        <dbReference type="SAM" id="Phobius"/>
    </source>
</evidence>
<dbReference type="Proteomes" id="UP000291269">
    <property type="component" value="Unassembled WGS sequence"/>
</dbReference>
<name>A0A4Q2KCW8_9FIRM</name>
<evidence type="ECO:0000313" key="2">
    <source>
        <dbReference type="EMBL" id="RXZ61362.1"/>
    </source>
</evidence>
<accession>A0A4Q2KCW8</accession>
<sequence>MSERIDYAEMLEIPVSTVNVVRKKSKKKRAETDDLKDQVVKAVNERVSEGDFSEEKSEEVLSETRYAASEDLSEEYDLEEPDAAPVKVKGKFFDSKILLAQFVAVLALAATIFLTNIFWKESAINTFFAGLLNPTDQSQSVDDDRIYSQLTMGSVVSDDDITCTVSDTGVLSFTGECSVYTPCDGKIVSVTEKDGLYTVKIEHTKSFSTEISNLSTAYFAAGDKVFSTIPVGYTKGASPVSVSMFDNGNLIKSYTVNEANDIIWNV</sequence>
<protein>
    <submittedName>
        <fullName evidence="2">Uncharacterized protein</fullName>
    </submittedName>
</protein>
<feature type="transmembrane region" description="Helical" evidence="1">
    <location>
        <begin position="97"/>
        <end position="119"/>
    </location>
</feature>
<gene>
    <name evidence="2" type="ORF">ESZ91_02945</name>
</gene>
<proteinExistence type="predicted"/>
<comment type="caution">
    <text evidence="2">The sequence shown here is derived from an EMBL/GenBank/DDBJ whole genome shotgun (WGS) entry which is preliminary data.</text>
</comment>
<evidence type="ECO:0000313" key="3">
    <source>
        <dbReference type="Proteomes" id="UP000291269"/>
    </source>
</evidence>
<keyword evidence="1" id="KW-0472">Membrane</keyword>
<keyword evidence="1" id="KW-1133">Transmembrane helix</keyword>
<keyword evidence="1" id="KW-0812">Transmembrane</keyword>